<dbReference type="InterPro" id="IPR036188">
    <property type="entry name" value="FAD/NAD-bd_sf"/>
</dbReference>
<protein>
    <recommendedName>
        <fullName evidence="4">Amine oxidase</fullName>
        <ecNumber evidence="4">1.4.3.-</ecNumber>
    </recommendedName>
</protein>
<dbReference type="EMBL" id="CAJNOI010000095">
    <property type="protein sequence ID" value="CAF1049573.1"/>
    <property type="molecule type" value="Genomic_DNA"/>
</dbReference>
<evidence type="ECO:0000313" key="8">
    <source>
        <dbReference type="Proteomes" id="UP000663832"/>
    </source>
</evidence>
<evidence type="ECO:0000256" key="1">
    <source>
        <dbReference type="ARBA" id="ARBA00001974"/>
    </source>
</evidence>
<dbReference type="Gene3D" id="3.50.50.60">
    <property type="entry name" value="FAD/NAD(P)-binding domain"/>
    <property type="match status" value="1"/>
</dbReference>
<dbReference type="GO" id="GO:0001716">
    <property type="term" value="F:L-amino-acid oxidase activity"/>
    <property type="evidence" value="ECO:0007669"/>
    <property type="project" value="TreeGrafter"/>
</dbReference>
<evidence type="ECO:0000313" key="6">
    <source>
        <dbReference type="EMBL" id="CAF1049573.1"/>
    </source>
</evidence>
<keyword evidence="4" id="KW-1133">Transmembrane helix</keyword>
<evidence type="ECO:0000313" key="9">
    <source>
        <dbReference type="Proteomes" id="UP000663877"/>
    </source>
</evidence>
<dbReference type="AlphaFoldDB" id="A0A814KBI3"/>
<dbReference type="Gene3D" id="3.90.660.10">
    <property type="match status" value="1"/>
</dbReference>
<keyword evidence="4" id="KW-0472">Membrane</keyword>
<dbReference type="EMBL" id="CAJNOM010000117">
    <property type="protein sequence ID" value="CAF1081831.1"/>
    <property type="molecule type" value="Genomic_DNA"/>
</dbReference>
<evidence type="ECO:0000256" key="3">
    <source>
        <dbReference type="PIRSR" id="PIRSR601613-1"/>
    </source>
</evidence>
<dbReference type="InterPro" id="IPR001613">
    <property type="entry name" value="Flavin_amine_oxidase"/>
</dbReference>
<dbReference type="Pfam" id="PF01593">
    <property type="entry name" value="Amino_oxidase"/>
    <property type="match status" value="1"/>
</dbReference>
<evidence type="ECO:0000256" key="4">
    <source>
        <dbReference type="RuleBase" id="RU362067"/>
    </source>
</evidence>
<dbReference type="InterPro" id="IPR050281">
    <property type="entry name" value="Flavin_monoamine_oxidase"/>
</dbReference>
<comment type="caution">
    <text evidence="6">The sequence shown here is derived from an EMBL/GenBank/DDBJ whole genome shotgun (WGS) entry which is preliminary data.</text>
</comment>
<feature type="binding site" evidence="3">
    <location>
        <position position="62"/>
    </location>
    <ligand>
        <name>FAD</name>
        <dbReference type="ChEBI" id="CHEBI:57692"/>
    </ligand>
</feature>
<dbReference type="OrthoDB" id="5046242at2759"/>
<dbReference type="SUPFAM" id="SSF54373">
    <property type="entry name" value="FAD-linked reductases, C-terminal domain"/>
    <property type="match status" value="1"/>
</dbReference>
<keyword evidence="2 4" id="KW-0560">Oxidoreductase</keyword>
<keyword evidence="4" id="KW-0812">Transmembrane</keyword>
<gene>
    <name evidence="6" type="ORF">BJG266_LOCUS18533</name>
    <name evidence="7" type="ORF">QVE165_LOCUS19268</name>
</gene>
<feature type="binding site" evidence="3">
    <location>
        <begin position="85"/>
        <end position="86"/>
    </location>
    <ligand>
        <name>FAD</name>
        <dbReference type="ChEBI" id="CHEBI:57692"/>
    </ligand>
</feature>
<keyword evidence="4" id="KW-0285">Flavoprotein</keyword>
<dbReference type="PANTHER" id="PTHR10742">
    <property type="entry name" value="FLAVIN MONOAMINE OXIDASE"/>
    <property type="match status" value="1"/>
</dbReference>
<accession>A0A814KBI3</accession>
<evidence type="ECO:0000256" key="2">
    <source>
        <dbReference type="ARBA" id="ARBA00023002"/>
    </source>
</evidence>
<feature type="domain" description="Amine oxidase" evidence="5">
    <location>
        <begin position="61"/>
        <end position="520"/>
    </location>
</feature>
<keyword evidence="4" id="KW-0274">FAD</keyword>
<evidence type="ECO:0000259" key="5">
    <source>
        <dbReference type="Pfam" id="PF01593"/>
    </source>
</evidence>
<proteinExistence type="inferred from homology"/>
<feature type="binding site" evidence="3">
    <location>
        <position position="400"/>
    </location>
    <ligand>
        <name>substrate</name>
    </ligand>
</feature>
<feature type="transmembrane region" description="Helical" evidence="4">
    <location>
        <begin position="6"/>
        <end position="31"/>
    </location>
</feature>
<name>A0A814KBI3_9BILA</name>
<reference evidence="6" key="1">
    <citation type="submission" date="2021-02" db="EMBL/GenBank/DDBJ databases">
        <authorList>
            <person name="Nowell W R."/>
        </authorList>
    </citation>
    <scope>NUCLEOTIDE SEQUENCE</scope>
</reference>
<dbReference type="SUPFAM" id="SSF51905">
    <property type="entry name" value="FAD/NAD(P)-binding domain"/>
    <property type="match status" value="1"/>
</dbReference>
<evidence type="ECO:0000313" key="7">
    <source>
        <dbReference type="EMBL" id="CAF1081831.1"/>
    </source>
</evidence>
<dbReference type="Gene3D" id="1.10.405.10">
    <property type="entry name" value="Guanine Nucleotide Dissociation Inhibitor, domain 1"/>
    <property type="match status" value="1"/>
</dbReference>
<dbReference type="InterPro" id="IPR002937">
    <property type="entry name" value="Amino_oxidase"/>
</dbReference>
<dbReference type="GO" id="GO:0009063">
    <property type="term" value="P:amino acid catabolic process"/>
    <property type="evidence" value="ECO:0007669"/>
    <property type="project" value="TreeGrafter"/>
</dbReference>
<sequence length="523" mass="59207">MSAKTILAILSATFLLCVAAVSVISLIPIYIPNRSKAPRFNHTTATSNRSSVRIAIIGAGISGLNAGLSLLDSNLFSPENIIIYEANNYIGGRIHTHIWPSSNQTSEWCGEFLDSNYYQMINLTQRFNLTLIDTVQANNPDIYQTTLYFLSRFYSSSQAWIDYQPVGEIMKQQIDLIGDISFNQSNANGTYFDRLSLYDWIEKYVPNGHRSQLGQYLDSAYKQQFGIDTQELSSLTLLFNLDPYSQPPNGPLLIYGSSDQRYRINGGNYLLPTRIAKYLQNNNIIIQMNYNLTKITVTTDHKISLSFANGETILFDHVILTLPLSTLRYVDYSQAQFDTLKTRIINEFRYATNTKLNLQFSKRFWLEKSSNGYIYTDLPFLNSWEASTGQSGQTGILVLYTGGSDGTSFTPRSGFDSISNYEISSSTNWYIRQFLNDLNEIWPNASSYYTGEGTISAPWIDPHFLGSYPSRTRGQFSTLRGYEKQRQMNIHFAGDYTSLNYSACMEGAIIEGRRAALEVIADY</sequence>
<dbReference type="Proteomes" id="UP000663832">
    <property type="component" value="Unassembled WGS sequence"/>
</dbReference>
<comment type="cofactor">
    <cofactor evidence="1 4">
        <name>FAD</name>
        <dbReference type="ChEBI" id="CHEBI:57692"/>
    </cofactor>
</comment>
<dbReference type="EC" id="1.4.3.-" evidence="4"/>
<keyword evidence="8" id="KW-1185">Reference proteome</keyword>
<comment type="similarity">
    <text evidence="4">Belongs to the flavin monoamine oxidase family.</text>
</comment>
<dbReference type="PRINTS" id="PR00757">
    <property type="entry name" value="AMINEOXDASEF"/>
</dbReference>
<dbReference type="Proteomes" id="UP000663877">
    <property type="component" value="Unassembled WGS sequence"/>
</dbReference>
<organism evidence="6 9">
    <name type="scientific">Adineta steineri</name>
    <dbReference type="NCBI Taxonomy" id="433720"/>
    <lineage>
        <taxon>Eukaryota</taxon>
        <taxon>Metazoa</taxon>
        <taxon>Spiralia</taxon>
        <taxon>Gnathifera</taxon>
        <taxon>Rotifera</taxon>
        <taxon>Eurotatoria</taxon>
        <taxon>Bdelloidea</taxon>
        <taxon>Adinetida</taxon>
        <taxon>Adinetidae</taxon>
        <taxon>Adineta</taxon>
    </lineage>
</organism>
<dbReference type="PANTHER" id="PTHR10742:SF342">
    <property type="entry name" value="AMINE OXIDASE"/>
    <property type="match status" value="1"/>
</dbReference>